<dbReference type="EMBL" id="CM055096">
    <property type="protein sequence ID" value="KAJ7556845.1"/>
    <property type="molecule type" value="Genomic_DNA"/>
</dbReference>
<sequence length="273" mass="29571">MWKVGVSMALLVSVMAVSLGVSIGRLISLPSGQEGINILCNNTLQGPYLLSDDRGYVCTTTVLDTVTGCCPEDAQQFSCRGCNLSSSCCDSYEYCVACCLDPKKTTTERALRSKVSKQATAKTYSSVFEYCSGRCRHNSASVVHENAYASEEHHCFFLKPNPTEQVKKFQEDDVMDISLIIGRQGQSCDSACQGRGQLCKLSKLTILNKCSILQKYMGCKGACTASLGSDQPAQVVSMAPRHLHPGACLFSSESNLLSCHGAHPYTRRLCPCA</sequence>
<keyword evidence="2" id="KW-1185">Reference proteome</keyword>
<dbReference type="Proteomes" id="UP001162992">
    <property type="component" value="Chromosome 5"/>
</dbReference>
<protein>
    <submittedName>
        <fullName evidence="1">Uncharacterized protein</fullName>
    </submittedName>
</protein>
<reference evidence="2" key="1">
    <citation type="journal article" date="2024" name="Proc. Natl. Acad. Sci. U.S.A.">
        <title>Extraordinary preservation of gene collinearity over three hundred million years revealed in homosporous lycophytes.</title>
        <authorList>
            <person name="Li C."/>
            <person name="Wickell D."/>
            <person name="Kuo L.Y."/>
            <person name="Chen X."/>
            <person name="Nie B."/>
            <person name="Liao X."/>
            <person name="Peng D."/>
            <person name="Ji J."/>
            <person name="Jenkins J."/>
            <person name="Williams M."/>
            <person name="Shu S."/>
            <person name="Plott C."/>
            <person name="Barry K."/>
            <person name="Rajasekar S."/>
            <person name="Grimwood J."/>
            <person name="Han X."/>
            <person name="Sun S."/>
            <person name="Hou Z."/>
            <person name="He W."/>
            <person name="Dai G."/>
            <person name="Sun C."/>
            <person name="Schmutz J."/>
            <person name="Leebens-Mack J.H."/>
            <person name="Li F.W."/>
            <person name="Wang L."/>
        </authorList>
    </citation>
    <scope>NUCLEOTIDE SEQUENCE [LARGE SCALE GENOMIC DNA]</scope>
    <source>
        <strain evidence="2">cv. PW_Plant_1</strain>
    </source>
</reference>
<comment type="caution">
    <text evidence="1">The sequence shown here is derived from an EMBL/GenBank/DDBJ whole genome shotgun (WGS) entry which is preliminary data.</text>
</comment>
<name>A0ACC2DRE6_DIPCM</name>
<proteinExistence type="predicted"/>
<accession>A0ACC2DRE6</accession>
<evidence type="ECO:0000313" key="2">
    <source>
        <dbReference type="Proteomes" id="UP001162992"/>
    </source>
</evidence>
<evidence type="ECO:0000313" key="1">
    <source>
        <dbReference type="EMBL" id="KAJ7556845.1"/>
    </source>
</evidence>
<gene>
    <name evidence="1" type="ORF">O6H91_05G100900</name>
</gene>
<organism evidence="1 2">
    <name type="scientific">Diphasiastrum complanatum</name>
    <name type="common">Issler's clubmoss</name>
    <name type="synonym">Lycopodium complanatum</name>
    <dbReference type="NCBI Taxonomy" id="34168"/>
    <lineage>
        <taxon>Eukaryota</taxon>
        <taxon>Viridiplantae</taxon>
        <taxon>Streptophyta</taxon>
        <taxon>Embryophyta</taxon>
        <taxon>Tracheophyta</taxon>
        <taxon>Lycopodiopsida</taxon>
        <taxon>Lycopodiales</taxon>
        <taxon>Lycopodiaceae</taxon>
        <taxon>Lycopodioideae</taxon>
        <taxon>Diphasiastrum</taxon>
    </lineage>
</organism>